<proteinExistence type="predicted"/>
<dbReference type="Proteomes" id="UP001055879">
    <property type="component" value="Linkage Group LG08"/>
</dbReference>
<accession>A0ACB9A8F4</accession>
<sequence length="344" mass="38698">MRGVQAEGDRRQAEGDRQQAEGGLRSRSHSRQRAEGQGCIDGSQISSLILYMDLCFGKKKEGEMKIGNRKERREVKTKNEGRLKKYDVALAINTLGSKHVSDFVNECFNMKLLLHVSTAYVSGEKAGIILETPFKMGETLNGKNDLNIREENNATQERLGQLQVEKADEEAVSSAMKDFGIQRTIDGYIATYGKGRISCFLADPLKVLDMIPADMVVNAMFVAMAAHINQPYSNTIYHVGSSMSNPFTVSRFRNCILDYFAKHPLINKQGKPIKIGKKIKLLSSMSSFYRYMDIRYKIPLKGLKYANLILGGAFTASYLDADRKIKTALRFAKLFRAYVLIRCM</sequence>
<evidence type="ECO:0000313" key="2">
    <source>
        <dbReference type="Proteomes" id="UP001055879"/>
    </source>
</evidence>
<dbReference type="EMBL" id="CM042054">
    <property type="protein sequence ID" value="KAI3706477.1"/>
    <property type="molecule type" value="Genomic_DNA"/>
</dbReference>
<gene>
    <name evidence="1" type="ORF">L6452_24255</name>
</gene>
<reference evidence="1 2" key="2">
    <citation type="journal article" date="2022" name="Mol. Ecol. Resour.">
        <title>The genomes of chicory, endive, great burdock and yacon provide insights into Asteraceae paleo-polyploidization history and plant inulin production.</title>
        <authorList>
            <person name="Fan W."/>
            <person name="Wang S."/>
            <person name="Wang H."/>
            <person name="Wang A."/>
            <person name="Jiang F."/>
            <person name="Liu H."/>
            <person name="Zhao H."/>
            <person name="Xu D."/>
            <person name="Zhang Y."/>
        </authorList>
    </citation>
    <scope>NUCLEOTIDE SEQUENCE [LARGE SCALE GENOMIC DNA]</scope>
    <source>
        <strain evidence="2">cv. Niubang</strain>
    </source>
</reference>
<protein>
    <submittedName>
        <fullName evidence="1">Uncharacterized protein</fullName>
    </submittedName>
</protein>
<keyword evidence="2" id="KW-1185">Reference proteome</keyword>
<evidence type="ECO:0000313" key="1">
    <source>
        <dbReference type="EMBL" id="KAI3706477.1"/>
    </source>
</evidence>
<organism evidence="1 2">
    <name type="scientific">Arctium lappa</name>
    <name type="common">Greater burdock</name>
    <name type="synonym">Lappa major</name>
    <dbReference type="NCBI Taxonomy" id="4217"/>
    <lineage>
        <taxon>Eukaryota</taxon>
        <taxon>Viridiplantae</taxon>
        <taxon>Streptophyta</taxon>
        <taxon>Embryophyta</taxon>
        <taxon>Tracheophyta</taxon>
        <taxon>Spermatophyta</taxon>
        <taxon>Magnoliopsida</taxon>
        <taxon>eudicotyledons</taxon>
        <taxon>Gunneridae</taxon>
        <taxon>Pentapetalae</taxon>
        <taxon>asterids</taxon>
        <taxon>campanulids</taxon>
        <taxon>Asterales</taxon>
        <taxon>Asteraceae</taxon>
        <taxon>Carduoideae</taxon>
        <taxon>Cardueae</taxon>
        <taxon>Arctiinae</taxon>
        <taxon>Arctium</taxon>
    </lineage>
</organism>
<reference evidence="2" key="1">
    <citation type="journal article" date="2022" name="Mol. Ecol. Resour.">
        <title>The genomes of chicory, endive, great burdock and yacon provide insights into Asteraceae palaeo-polyploidization history and plant inulin production.</title>
        <authorList>
            <person name="Fan W."/>
            <person name="Wang S."/>
            <person name="Wang H."/>
            <person name="Wang A."/>
            <person name="Jiang F."/>
            <person name="Liu H."/>
            <person name="Zhao H."/>
            <person name="Xu D."/>
            <person name="Zhang Y."/>
        </authorList>
    </citation>
    <scope>NUCLEOTIDE SEQUENCE [LARGE SCALE GENOMIC DNA]</scope>
    <source>
        <strain evidence="2">cv. Niubang</strain>
    </source>
</reference>
<comment type="caution">
    <text evidence="1">The sequence shown here is derived from an EMBL/GenBank/DDBJ whole genome shotgun (WGS) entry which is preliminary data.</text>
</comment>
<name>A0ACB9A8F4_ARCLA</name>